<evidence type="ECO:0000256" key="1">
    <source>
        <dbReference type="ARBA" id="ARBA00004651"/>
    </source>
</evidence>
<reference evidence="8" key="2">
    <citation type="journal article" date="2021" name="J Anim Sci Technol">
        <title>Complete genome sequence of Paenibacillus konkukensis sp. nov. SK3146 as a potential probiotic strain.</title>
        <authorList>
            <person name="Jung H.I."/>
            <person name="Park S."/>
            <person name="Niu K.M."/>
            <person name="Lee S.W."/>
            <person name="Kothari D."/>
            <person name="Yi K.J."/>
            <person name="Kim S.K."/>
        </authorList>
    </citation>
    <scope>NUCLEOTIDE SEQUENCE</scope>
    <source>
        <strain evidence="8">SK3146</strain>
    </source>
</reference>
<dbReference type="PANTHER" id="PTHR42718:SF48">
    <property type="entry name" value="CONSERVED TWO-DOMAIN MEMBRANE PROTEIN-RELATED"/>
    <property type="match status" value="1"/>
</dbReference>
<proteinExistence type="predicted"/>
<evidence type="ECO:0000259" key="7">
    <source>
        <dbReference type="PROSITE" id="PS50850"/>
    </source>
</evidence>
<evidence type="ECO:0000256" key="5">
    <source>
        <dbReference type="ARBA" id="ARBA00023136"/>
    </source>
</evidence>
<feature type="transmembrane region" description="Helical" evidence="6">
    <location>
        <begin position="178"/>
        <end position="198"/>
    </location>
</feature>
<dbReference type="Proteomes" id="UP001057134">
    <property type="component" value="Chromosome"/>
</dbReference>
<accession>A0ABY4RQ02</accession>
<dbReference type="SUPFAM" id="SSF103473">
    <property type="entry name" value="MFS general substrate transporter"/>
    <property type="match status" value="2"/>
</dbReference>
<keyword evidence="2" id="KW-0813">Transport</keyword>
<feature type="transmembrane region" description="Helical" evidence="6">
    <location>
        <begin position="241"/>
        <end position="258"/>
    </location>
</feature>
<feature type="transmembrane region" description="Helical" evidence="6">
    <location>
        <begin position="279"/>
        <end position="300"/>
    </location>
</feature>
<feature type="transmembrane region" description="Helical" evidence="6">
    <location>
        <begin position="92"/>
        <end position="115"/>
    </location>
</feature>
<dbReference type="Gene3D" id="1.20.1720.10">
    <property type="entry name" value="Multidrug resistance protein D"/>
    <property type="match status" value="1"/>
</dbReference>
<keyword evidence="9" id="KW-1185">Reference proteome</keyword>
<dbReference type="PANTHER" id="PTHR42718">
    <property type="entry name" value="MAJOR FACILITATOR SUPERFAMILY MULTIDRUG TRANSPORTER MFSC"/>
    <property type="match status" value="1"/>
</dbReference>
<sequence>MTKGQVNRKTDSTESILDKHNKLNLFILCIAVFMASLDVFIVNVALNKIGDSFGQSSLSNLSWILNGYAILYAALLVPAGKWADRFGQKNGFVWGISLFTLSSLGAALSGGLWVLILFRCLQAIGAALLTPSSLGLVLTIMPEKQKKRAVRIWTSSGSLAAAAGPVVGGVLLEISWQWLFIINVPIGIFAVLTAIQYIPDQRSKTISGMPDLWGGLLLIVSIGALALGLGKATDWGWEHPIIWGSFILFVIALIGFITQSRKHPYPIVELSLFRSRVFTWSNITITLVNIAFAMELLSIIMYIQNIWGWSSLATGLAISAGPCMVWPSAIVGQRFSKRITFNVVAAIGMVLIGAGSLLFALSVQGSPNYWTQVLPGWLIIGIGYGMTLPIIISSATKELASDQTATGSAIVNMFRQLGSVLGTTILVVVLGSSVRDLRAFENSWWIAVALSLLGAFTALGLLPKNNRVRQQ</sequence>
<name>A0ABY4RQ02_9BACL</name>
<comment type="subcellular location">
    <subcellularLocation>
        <location evidence="1">Cell membrane</location>
        <topology evidence="1">Multi-pass membrane protein</topology>
    </subcellularLocation>
</comment>
<dbReference type="RefSeq" id="WP_249860303.1">
    <property type="nucleotide sequence ID" value="NZ_CP027059.1"/>
</dbReference>
<evidence type="ECO:0000256" key="3">
    <source>
        <dbReference type="ARBA" id="ARBA00022692"/>
    </source>
</evidence>
<dbReference type="InterPro" id="IPR020846">
    <property type="entry name" value="MFS_dom"/>
</dbReference>
<keyword evidence="4 6" id="KW-1133">Transmembrane helix</keyword>
<protein>
    <submittedName>
        <fullName evidence="8">Transport protein HsrA</fullName>
    </submittedName>
</protein>
<dbReference type="PROSITE" id="PS50850">
    <property type="entry name" value="MFS"/>
    <property type="match status" value="1"/>
</dbReference>
<dbReference type="Pfam" id="PF07690">
    <property type="entry name" value="MFS_1"/>
    <property type="match status" value="1"/>
</dbReference>
<dbReference type="InterPro" id="IPR011701">
    <property type="entry name" value="MFS"/>
</dbReference>
<feature type="transmembrane region" description="Helical" evidence="6">
    <location>
        <begin position="444"/>
        <end position="462"/>
    </location>
</feature>
<evidence type="ECO:0000256" key="6">
    <source>
        <dbReference type="SAM" id="Phobius"/>
    </source>
</evidence>
<dbReference type="InterPro" id="IPR036259">
    <property type="entry name" value="MFS_trans_sf"/>
</dbReference>
<organism evidence="8 9">
    <name type="scientific">Paenibacillus konkukensis</name>
    <dbReference type="NCBI Taxonomy" id="2020716"/>
    <lineage>
        <taxon>Bacteria</taxon>
        <taxon>Bacillati</taxon>
        <taxon>Bacillota</taxon>
        <taxon>Bacilli</taxon>
        <taxon>Bacillales</taxon>
        <taxon>Paenibacillaceae</taxon>
        <taxon>Paenibacillus</taxon>
    </lineage>
</organism>
<keyword evidence="5 6" id="KW-0472">Membrane</keyword>
<feature type="transmembrane region" description="Helical" evidence="6">
    <location>
        <begin position="210"/>
        <end position="229"/>
    </location>
</feature>
<feature type="transmembrane region" description="Helical" evidence="6">
    <location>
        <begin position="373"/>
        <end position="392"/>
    </location>
</feature>
<feature type="transmembrane region" description="Helical" evidence="6">
    <location>
        <begin position="25"/>
        <end position="46"/>
    </location>
</feature>
<dbReference type="Gene3D" id="1.20.1250.20">
    <property type="entry name" value="MFS general substrate transporter like domains"/>
    <property type="match status" value="1"/>
</dbReference>
<feature type="transmembrane region" description="Helical" evidence="6">
    <location>
        <begin position="121"/>
        <end position="140"/>
    </location>
</feature>
<reference evidence="8" key="1">
    <citation type="submission" date="2018-02" db="EMBL/GenBank/DDBJ databases">
        <authorList>
            <person name="Kim S.-K."/>
            <person name="Jung H.-I."/>
            <person name="Lee S.-W."/>
        </authorList>
    </citation>
    <scope>NUCLEOTIDE SEQUENCE</scope>
    <source>
        <strain evidence="8">SK3146</strain>
    </source>
</reference>
<evidence type="ECO:0000313" key="9">
    <source>
        <dbReference type="Proteomes" id="UP001057134"/>
    </source>
</evidence>
<feature type="domain" description="Major facilitator superfamily (MFS) profile" evidence="7">
    <location>
        <begin position="24"/>
        <end position="466"/>
    </location>
</feature>
<evidence type="ECO:0000313" key="8">
    <source>
        <dbReference type="EMBL" id="UQZ84549.1"/>
    </source>
</evidence>
<feature type="transmembrane region" description="Helical" evidence="6">
    <location>
        <begin position="61"/>
        <end position="80"/>
    </location>
</feature>
<feature type="transmembrane region" description="Helical" evidence="6">
    <location>
        <begin position="152"/>
        <end position="172"/>
    </location>
</feature>
<feature type="transmembrane region" description="Helical" evidence="6">
    <location>
        <begin position="339"/>
        <end position="361"/>
    </location>
</feature>
<gene>
    <name evidence="8" type="primary">hsrA_1</name>
    <name evidence="8" type="ORF">SK3146_03804</name>
</gene>
<dbReference type="EMBL" id="CP027059">
    <property type="protein sequence ID" value="UQZ84549.1"/>
    <property type="molecule type" value="Genomic_DNA"/>
</dbReference>
<dbReference type="CDD" id="cd17321">
    <property type="entry name" value="MFS_MMR_MDR_like"/>
    <property type="match status" value="1"/>
</dbReference>
<feature type="transmembrane region" description="Helical" evidence="6">
    <location>
        <begin position="306"/>
        <end position="327"/>
    </location>
</feature>
<keyword evidence="3 6" id="KW-0812">Transmembrane</keyword>
<evidence type="ECO:0000256" key="2">
    <source>
        <dbReference type="ARBA" id="ARBA00022448"/>
    </source>
</evidence>
<evidence type="ECO:0000256" key="4">
    <source>
        <dbReference type="ARBA" id="ARBA00022989"/>
    </source>
</evidence>
<feature type="transmembrane region" description="Helical" evidence="6">
    <location>
        <begin position="413"/>
        <end position="432"/>
    </location>
</feature>